<accession>A0ACC1HMD0</accession>
<keyword evidence="2" id="KW-1185">Reference proteome</keyword>
<evidence type="ECO:0000313" key="1">
    <source>
        <dbReference type="EMBL" id="KAJ1677175.1"/>
    </source>
</evidence>
<dbReference type="Proteomes" id="UP001145114">
    <property type="component" value="Unassembled WGS sequence"/>
</dbReference>
<gene>
    <name evidence="1" type="ORF">EV182_006720</name>
</gene>
<comment type="caution">
    <text evidence="1">The sequence shown here is derived from an EMBL/GenBank/DDBJ whole genome shotgun (WGS) entry which is preliminary data.</text>
</comment>
<proteinExistence type="predicted"/>
<reference evidence="1" key="1">
    <citation type="submission" date="2022-06" db="EMBL/GenBank/DDBJ databases">
        <title>Phylogenomic reconstructions and comparative analyses of Kickxellomycotina fungi.</title>
        <authorList>
            <person name="Reynolds N.K."/>
            <person name="Stajich J.E."/>
            <person name="Barry K."/>
            <person name="Grigoriev I.V."/>
            <person name="Crous P."/>
            <person name="Smith M.E."/>
        </authorList>
    </citation>
    <scope>NUCLEOTIDE SEQUENCE</scope>
    <source>
        <strain evidence="1">RSA 2271</strain>
    </source>
</reference>
<sequence length="318" mass="35763">MTVPHCLQRRFNMTQFWGPDLLLAVQRRAASYNDLRLMIEDTVHATVHLTIGGDFAQLTSTNDPIFYPHHAMIDKIWYDWQFMGNGDERFSDYNGVDTVRTNVNVQLSDPIPESSLYRVRDVMHPRRGHLCYTYAESRARKAASALLDRYDSGDPPKSINQTIEIIATALGYDPTLIDLRVLSGNETNIKGRESNPEWWNVMNNLKADEVNLLYGNAQAILKELSSLPYYVSPSAVQLAYIKSHSPQNPPYEIWEADMNLMSTGTNNNNVSVSIITAPPTGFIIIENLAMSSPALDSHASIENKDGGIFVKVPQPTFQ</sequence>
<dbReference type="EMBL" id="JAMZIH010002864">
    <property type="protein sequence ID" value="KAJ1677175.1"/>
    <property type="molecule type" value="Genomic_DNA"/>
</dbReference>
<organism evidence="1 2">
    <name type="scientific">Spiromyces aspiralis</name>
    <dbReference type="NCBI Taxonomy" id="68401"/>
    <lineage>
        <taxon>Eukaryota</taxon>
        <taxon>Fungi</taxon>
        <taxon>Fungi incertae sedis</taxon>
        <taxon>Zoopagomycota</taxon>
        <taxon>Kickxellomycotina</taxon>
        <taxon>Kickxellomycetes</taxon>
        <taxon>Kickxellales</taxon>
        <taxon>Kickxellaceae</taxon>
        <taxon>Spiromyces</taxon>
    </lineage>
</organism>
<name>A0ACC1HMD0_9FUNG</name>
<protein>
    <submittedName>
        <fullName evidence="1">Uncharacterized protein</fullName>
    </submittedName>
</protein>
<evidence type="ECO:0000313" key="2">
    <source>
        <dbReference type="Proteomes" id="UP001145114"/>
    </source>
</evidence>